<comment type="caution">
    <text evidence="4">The sequence shown here is derived from an EMBL/GenBank/DDBJ whole genome shotgun (WGS) entry which is preliminary data.</text>
</comment>
<evidence type="ECO:0000313" key="4">
    <source>
        <dbReference type="EMBL" id="TRZ01286.1"/>
    </source>
</evidence>
<reference evidence="4 5" key="1">
    <citation type="journal article" date="2019" name="Sci. Data">
        <title>Hybrid genome assembly and annotation of Danionella translucida.</title>
        <authorList>
            <person name="Kadobianskyi M."/>
            <person name="Schulze L."/>
            <person name="Schuelke M."/>
            <person name="Judkewitz B."/>
        </authorList>
    </citation>
    <scope>NUCLEOTIDE SEQUENCE [LARGE SCALE GENOMIC DNA]</scope>
    <source>
        <strain evidence="4 5">Bolton</strain>
    </source>
</reference>
<dbReference type="SUPFAM" id="SSF53448">
    <property type="entry name" value="Nucleotide-diphospho-sugar transferases"/>
    <property type="match status" value="1"/>
</dbReference>
<dbReference type="InterPro" id="IPR001173">
    <property type="entry name" value="Glyco_trans_2-like"/>
</dbReference>
<dbReference type="EMBL" id="SRMA01024125">
    <property type="protein sequence ID" value="TRZ01286.1"/>
    <property type="molecule type" value="Genomic_DNA"/>
</dbReference>
<dbReference type="PANTHER" id="PTHR11675:SF50">
    <property type="entry name" value="POLYPEPTIDE N-ACETYLGALACTOSAMINYLTRANSFERASE 8-RELATED"/>
    <property type="match status" value="1"/>
</dbReference>
<feature type="signal peptide" evidence="2">
    <location>
        <begin position="1"/>
        <end position="27"/>
    </location>
</feature>
<evidence type="ECO:0000259" key="3">
    <source>
        <dbReference type="Pfam" id="PF00535"/>
    </source>
</evidence>
<dbReference type="Pfam" id="PF00535">
    <property type="entry name" value="Glycos_transf_2"/>
    <property type="match status" value="1"/>
</dbReference>
<keyword evidence="5" id="KW-1185">Reference proteome</keyword>
<dbReference type="OrthoDB" id="9924649at2759"/>
<dbReference type="GO" id="GO:0004653">
    <property type="term" value="F:polypeptide N-acetylgalactosaminyltransferase activity"/>
    <property type="evidence" value="ECO:0007669"/>
    <property type="project" value="TreeGrafter"/>
</dbReference>
<gene>
    <name evidence="4" type="ORF">DNTS_001495</name>
</gene>
<evidence type="ECO:0000256" key="1">
    <source>
        <dbReference type="ARBA" id="ARBA00023157"/>
    </source>
</evidence>
<feature type="chain" id="PRO_5021968626" description="Glycosyltransferase 2-like domain-containing protein" evidence="2">
    <location>
        <begin position="28"/>
        <end position="341"/>
    </location>
</feature>
<dbReference type="AlphaFoldDB" id="A0A553RGH2"/>
<feature type="domain" description="Glycosyltransferase 2-like" evidence="3">
    <location>
        <begin position="226"/>
        <end position="301"/>
    </location>
</feature>
<dbReference type="Proteomes" id="UP000316079">
    <property type="component" value="Unassembled WGS sequence"/>
</dbReference>
<dbReference type="Gene3D" id="3.90.550.10">
    <property type="entry name" value="Spore Coat Polysaccharide Biosynthesis Protein SpsA, Chain A"/>
    <property type="match status" value="1"/>
</dbReference>
<keyword evidence="1" id="KW-1015">Disulfide bond</keyword>
<organism evidence="4 5">
    <name type="scientific">Danionella cerebrum</name>
    <dbReference type="NCBI Taxonomy" id="2873325"/>
    <lineage>
        <taxon>Eukaryota</taxon>
        <taxon>Metazoa</taxon>
        <taxon>Chordata</taxon>
        <taxon>Craniata</taxon>
        <taxon>Vertebrata</taxon>
        <taxon>Euteleostomi</taxon>
        <taxon>Actinopterygii</taxon>
        <taxon>Neopterygii</taxon>
        <taxon>Teleostei</taxon>
        <taxon>Ostariophysi</taxon>
        <taxon>Cypriniformes</taxon>
        <taxon>Danionidae</taxon>
        <taxon>Danioninae</taxon>
        <taxon>Danionella</taxon>
    </lineage>
</organism>
<accession>A0A553RGH2</accession>
<dbReference type="STRING" id="623744.A0A553RGH2"/>
<dbReference type="GO" id="GO:0006493">
    <property type="term" value="P:protein O-linked glycosylation"/>
    <property type="evidence" value="ECO:0007669"/>
    <property type="project" value="TreeGrafter"/>
</dbReference>
<protein>
    <recommendedName>
        <fullName evidence="3">Glycosyltransferase 2-like domain-containing protein</fullName>
    </recommendedName>
</protein>
<dbReference type="InterPro" id="IPR029044">
    <property type="entry name" value="Nucleotide-diphossugar_trans"/>
</dbReference>
<evidence type="ECO:0000256" key="2">
    <source>
        <dbReference type="SAM" id="SignalP"/>
    </source>
</evidence>
<feature type="non-terminal residue" evidence="4">
    <location>
        <position position="341"/>
    </location>
</feature>
<proteinExistence type="predicted"/>
<name>A0A553RGH2_9TELE</name>
<sequence length="341" mass="39328">MRMNNLKSLSAVLFAVVVFLFMSSVKWEIETQENYLNQFHKNFSSHSALLLNKLNKLEAHLLAVEERNPSDKREKKHTKMLFPNSNLFKKWDANLSEEDQRKAEHLFEKYGYNAFLSDQLPLDRELQDTRDPRCIGREYPVNLPSISVILIYLDEALSVLQRAICSIISRTPAHLLKEIILVDDHSTNGRSLSNSPMRLLCSTLGCNSDFISSTEDLKMQLNDFITSVNEQHPGLVKMVTHPEQKGLSQARISGWKVAVGDVVAILDAHIEVHVEWAEPLLERIKADRTLVLSPVFDKINYYDMEVTKYFASAHGFDWALWCMYVLFPQEWYNRNDPSLPE</sequence>
<keyword evidence="2" id="KW-0732">Signal</keyword>
<dbReference type="GO" id="GO:0005794">
    <property type="term" value="C:Golgi apparatus"/>
    <property type="evidence" value="ECO:0007669"/>
    <property type="project" value="TreeGrafter"/>
</dbReference>
<evidence type="ECO:0000313" key="5">
    <source>
        <dbReference type="Proteomes" id="UP000316079"/>
    </source>
</evidence>
<dbReference type="PANTHER" id="PTHR11675">
    <property type="entry name" value="N-ACETYLGALACTOSAMINYLTRANSFERASE"/>
    <property type="match status" value="1"/>
</dbReference>